<evidence type="ECO:0000313" key="1">
    <source>
        <dbReference type="EMBL" id="GHF70675.1"/>
    </source>
</evidence>
<dbReference type="OrthoDB" id="9804511at2"/>
<dbReference type="AlphaFoldDB" id="A0A8H9IZQ9"/>
<name>A0A8H9IZQ9_9PSEU</name>
<accession>A0A8H9IZQ9</accession>
<organism evidence="1 2">
    <name type="scientific">Amycolatopsis bartoniae</name>
    <dbReference type="NCBI Taxonomy" id="941986"/>
    <lineage>
        <taxon>Bacteria</taxon>
        <taxon>Bacillati</taxon>
        <taxon>Actinomycetota</taxon>
        <taxon>Actinomycetes</taxon>
        <taxon>Pseudonocardiales</taxon>
        <taxon>Pseudonocardiaceae</taxon>
        <taxon>Amycolatopsis</taxon>
    </lineage>
</organism>
<dbReference type="Proteomes" id="UP000658656">
    <property type="component" value="Unassembled WGS sequence"/>
</dbReference>
<dbReference type="EMBL" id="BNAV01000008">
    <property type="protein sequence ID" value="GHF70675.1"/>
    <property type="molecule type" value="Genomic_DNA"/>
</dbReference>
<sequence length="297" mass="34053">MSFPIDPGAYQVLDNPLGRDTSWSAATCEPPVRWREHWHEHDRLLTLSQHDEHAAIYLDEDVNRNGTRWLLGYVSDIWRYSKATYGGTFGPDARLYSIHHGHRYSGGHPGYHTDASHDHRNVSDCGPGPWTERHDGAFDLPSHEIAHVVESVNNGVQGSPAFGIWGDSKWAEFFQYDLYVALDLPRHARRLRADFTKGSDDFPRPGTHWFRDWFHPLWTDGGHAKVMVSFFRLLAQHFPTEGGTRYRGQLNWGEYVHFTSGAAGADLRPLARRAFGWPDEWAAQFEQARADFPLIDY</sequence>
<comment type="caution">
    <text evidence="1">The sequence shown here is derived from an EMBL/GenBank/DDBJ whole genome shotgun (WGS) entry which is preliminary data.</text>
</comment>
<dbReference type="RefSeq" id="WP_145933384.1">
    <property type="nucleotide sequence ID" value="NZ_BNAV01000008.1"/>
</dbReference>
<evidence type="ECO:0000313" key="2">
    <source>
        <dbReference type="Proteomes" id="UP000658656"/>
    </source>
</evidence>
<protein>
    <submittedName>
        <fullName evidence="1">Uncharacterized protein</fullName>
    </submittedName>
</protein>
<gene>
    <name evidence="1" type="ORF">GCM10017566_50590</name>
</gene>
<reference evidence="1" key="1">
    <citation type="journal article" date="2014" name="Int. J. Syst. Evol. Microbiol.">
        <title>Complete genome sequence of Corynebacterium casei LMG S-19264T (=DSM 44701T), isolated from a smear-ripened cheese.</title>
        <authorList>
            <consortium name="US DOE Joint Genome Institute (JGI-PGF)"/>
            <person name="Walter F."/>
            <person name="Albersmeier A."/>
            <person name="Kalinowski J."/>
            <person name="Ruckert C."/>
        </authorList>
    </citation>
    <scope>NUCLEOTIDE SEQUENCE</scope>
    <source>
        <strain evidence="1">CGMCC 4.7679</strain>
    </source>
</reference>
<keyword evidence="2" id="KW-1185">Reference proteome</keyword>
<reference evidence="1" key="2">
    <citation type="submission" date="2020-09" db="EMBL/GenBank/DDBJ databases">
        <authorList>
            <person name="Sun Q."/>
            <person name="Zhou Y."/>
        </authorList>
    </citation>
    <scope>NUCLEOTIDE SEQUENCE</scope>
    <source>
        <strain evidence="1">CGMCC 4.7679</strain>
    </source>
</reference>
<proteinExistence type="predicted"/>